<protein>
    <submittedName>
        <fullName evidence="1">Uncharacterized protein</fullName>
    </submittedName>
</protein>
<reference evidence="2" key="2">
    <citation type="journal article" date="2017" name="Nat. Plants">
        <title>The Aegilops tauschii genome reveals multiple impacts of transposons.</title>
        <authorList>
            <person name="Zhao G."/>
            <person name="Zou C."/>
            <person name="Li K."/>
            <person name="Wang K."/>
            <person name="Li T."/>
            <person name="Gao L."/>
            <person name="Zhang X."/>
            <person name="Wang H."/>
            <person name="Yang Z."/>
            <person name="Liu X."/>
            <person name="Jiang W."/>
            <person name="Mao L."/>
            <person name="Kong X."/>
            <person name="Jiao Y."/>
            <person name="Jia J."/>
        </authorList>
    </citation>
    <scope>NUCLEOTIDE SEQUENCE [LARGE SCALE GENOMIC DNA]</scope>
    <source>
        <strain evidence="2">cv. AL8/78</strain>
    </source>
</reference>
<dbReference type="EnsemblPlants" id="AET5Gv21179700.4">
    <property type="protein sequence ID" value="AET5Gv21179700.4"/>
    <property type="gene ID" value="AET5Gv21179700"/>
</dbReference>
<dbReference type="Proteomes" id="UP000015105">
    <property type="component" value="Chromosome 5D"/>
</dbReference>
<reference evidence="1" key="4">
    <citation type="submission" date="2019-03" db="UniProtKB">
        <authorList>
            <consortium name="EnsemblPlants"/>
        </authorList>
    </citation>
    <scope>IDENTIFICATION</scope>
</reference>
<reference evidence="1" key="3">
    <citation type="journal article" date="2017" name="Nature">
        <title>Genome sequence of the progenitor of the wheat D genome Aegilops tauschii.</title>
        <authorList>
            <person name="Luo M.C."/>
            <person name="Gu Y.Q."/>
            <person name="Puiu D."/>
            <person name="Wang H."/>
            <person name="Twardziok S.O."/>
            <person name="Deal K.R."/>
            <person name="Huo N."/>
            <person name="Zhu T."/>
            <person name="Wang L."/>
            <person name="Wang Y."/>
            <person name="McGuire P.E."/>
            <person name="Liu S."/>
            <person name="Long H."/>
            <person name="Ramasamy R.K."/>
            <person name="Rodriguez J.C."/>
            <person name="Van S.L."/>
            <person name="Yuan L."/>
            <person name="Wang Z."/>
            <person name="Xia Z."/>
            <person name="Xiao L."/>
            <person name="Anderson O.D."/>
            <person name="Ouyang S."/>
            <person name="Liang Y."/>
            <person name="Zimin A.V."/>
            <person name="Pertea G."/>
            <person name="Qi P."/>
            <person name="Bennetzen J.L."/>
            <person name="Dai X."/>
            <person name="Dawson M.W."/>
            <person name="Muller H.G."/>
            <person name="Kugler K."/>
            <person name="Rivarola-Duarte L."/>
            <person name="Spannagl M."/>
            <person name="Mayer K.F.X."/>
            <person name="Lu F.H."/>
            <person name="Bevan M.W."/>
            <person name="Leroy P."/>
            <person name="Li P."/>
            <person name="You F.M."/>
            <person name="Sun Q."/>
            <person name="Liu Z."/>
            <person name="Lyons E."/>
            <person name="Wicker T."/>
            <person name="Salzberg S.L."/>
            <person name="Devos K.M."/>
            <person name="Dvorak J."/>
        </authorList>
    </citation>
    <scope>NUCLEOTIDE SEQUENCE [LARGE SCALE GENOMIC DNA]</scope>
    <source>
        <strain evidence="1">cv. AL8/78</strain>
    </source>
</reference>
<reference evidence="1" key="5">
    <citation type="journal article" date="2021" name="G3 (Bethesda)">
        <title>Aegilops tauschii genome assembly Aet v5.0 features greater sequence contiguity and improved annotation.</title>
        <authorList>
            <person name="Wang L."/>
            <person name="Zhu T."/>
            <person name="Rodriguez J.C."/>
            <person name="Deal K.R."/>
            <person name="Dubcovsky J."/>
            <person name="McGuire P.E."/>
            <person name="Lux T."/>
            <person name="Spannagl M."/>
            <person name="Mayer K.F.X."/>
            <person name="Baldrich P."/>
            <person name="Meyers B.C."/>
            <person name="Huo N."/>
            <person name="Gu Y.Q."/>
            <person name="Zhou H."/>
            <person name="Devos K.M."/>
            <person name="Bennetzen J.L."/>
            <person name="Unver T."/>
            <person name="Budak H."/>
            <person name="Gulick P.J."/>
            <person name="Galiba G."/>
            <person name="Kalapos B."/>
            <person name="Nelson D.R."/>
            <person name="Li P."/>
            <person name="You F.M."/>
            <person name="Luo M.C."/>
            <person name="Dvorak J."/>
        </authorList>
    </citation>
    <scope>NUCLEOTIDE SEQUENCE [LARGE SCALE GENOMIC DNA]</scope>
    <source>
        <strain evidence="1">cv. AL8/78</strain>
    </source>
</reference>
<reference evidence="2" key="1">
    <citation type="journal article" date="2014" name="Science">
        <title>Ancient hybridizations among the ancestral genomes of bread wheat.</title>
        <authorList>
            <consortium name="International Wheat Genome Sequencing Consortium,"/>
            <person name="Marcussen T."/>
            <person name="Sandve S.R."/>
            <person name="Heier L."/>
            <person name="Spannagl M."/>
            <person name="Pfeifer M."/>
            <person name="Jakobsen K.S."/>
            <person name="Wulff B.B."/>
            <person name="Steuernagel B."/>
            <person name="Mayer K.F."/>
            <person name="Olsen O.A."/>
        </authorList>
    </citation>
    <scope>NUCLEOTIDE SEQUENCE [LARGE SCALE GENOMIC DNA]</scope>
    <source>
        <strain evidence="2">cv. AL8/78</strain>
    </source>
</reference>
<organism evidence="1 2">
    <name type="scientific">Aegilops tauschii subsp. strangulata</name>
    <name type="common">Goatgrass</name>
    <dbReference type="NCBI Taxonomy" id="200361"/>
    <lineage>
        <taxon>Eukaryota</taxon>
        <taxon>Viridiplantae</taxon>
        <taxon>Streptophyta</taxon>
        <taxon>Embryophyta</taxon>
        <taxon>Tracheophyta</taxon>
        <taxon>Spermatophyta</taxon>
        <taxon>Magnoliopsida</taxon>
        <taxon>Liliopsida</taxon>
        <taxon>Poales</taxon>
        <taxon>Poaceae</taxon>
        <taxon>BOP clade</taxon>
        <taxon>Pooideae</taxon>
        <taxon>Triticodae</taxon>
        <taxon>Triticeae</taxon>
        <taxon>Triticinae</taxon>
        <taxon>Aegilops</taxon>
    </lineage>
</organism>
<dbReference type="Gramene" id="AET5Gv21179700.4">
    <property type="protein sequence ID" value="AET5Gv21179700.4"/>
    <property type="gene ID" value="AET5Gv21179700"/>
</dbReference>
<evidence type="ECO:0000313" key="2">
    <source>
        <dbReference type="Proteomes" id="UP000015105"/>
    </source>
</evidence>
<proteinExistence type="predicted"/>
<sequence length="62" mass="6937">MTCEMDSWTGLTNNGFACIFGDWSLTLQFSTNTFIFNRGVLGCFWGLGNLINCSTLEFLITL</sequence>
<keyword evidence="2" id="KW-1185">Reference proteome</keyword>
<evidence type="ECO:0000313" key="1">
    <source>
        <dbReference type="EnsemblPlants" id="AET5Gv21179700.4"/>
    </source>
</evidence>
<accession>A0A453MH45</accession>
<dbReference type="AlphaFoldDB" id="A0A453MH45"/>
<name>A0A453MH45_AEGTS</name>